<dbReference type="PRINTS" id="PR00702">
    <property type="entry name" value="ACRIFLAVINRP"/>
</dbReference>
<keyword evidence="1" id="KW-0472">Membrane</keyword>
<feature type="transmembrane region" description="Helical" evidence="1">
    <location>
        <begin position="902"/>
        <end position="923"/>
    </location>
</feature>
<feature type="transmembrane region" description="Helical" evidence="1">
    <location>
        <begin position="944"/>
        <end position="967"/>
    </location>
</feature>
<sequence>MQLPRLALKNTQFTFLIVMLLVAIGILSYNTMPRSEDPQFNMPITLVEVIYPGASALDVETLVVDPIEAAISDLDNIEKIATDIKNGGTRLEVTFIYGSDPDASYNDVVRVVGAIRSELPEEIQLLFFKASPTSVNIMQLALSSSPVDMRKIGIHADRLQKRLERFPEIRKAEIWGLPLQVVEVKADPQRLQQNGISYAQLAQKLAQRADNITPGFVDLGTRRLNVQASGNFSDVQQVKDTVVRVGNASSVTVSDVAQVQFASYQPDYLAYFDDKPVVFLSVEQRAGTNIFEVTKKLNQEIELFSKSLPEDVSIEMVFDQSESVEKRVNGFFENLLQGLVLVGLISLIFLGFREALIITITVPISFVIAIGWLDFSGFGLEQMSIVGLIIALGLLVDDAIVVTESIHRVKPDSKSLKDAAIKGAERIAWASASGTITTVLAFLPMLMLNSASGDFMRSMPVTVSLVLIASLLLSLSLTPLLASYLLKPGKSSRWALQYLLNRFAVVVYRPILSFCCRFSLLVIVVALVALGFGLSLFPQVGVALFPKAEKPILLVSIETPSNTSIYQTDRVAQEISRGLMSNQQVSRVAINVGNANPRIYYNQVPRRGEANFAQMLVILNEYDYTKTQKLISELRDEYSRFAGARVNVEEFQQGPVTDPPVTFRLMSDDIEQLSVYAALLESKLRSIDGAINIKNLINEPQIELGLEINYAALEQAEITVDGLDQSVRGMLRGQFVGQLKDKNGLNYPVLTISGGTELASLNQLQLQNQQGQFIPLTQFAKPTMRESHPEFYHYQKIRTAKVSADVAAGYSVNEITQELESALIELQLPIDIRYEIGGEEESRQENFSGLAQVMLIAGVGIFAVLVLQFRSLVQPLVIFTSVPFAIAGAVLGLYIAKLPFSIMAFVGLISLFGIVVNNAIILVDTSNYFRRKGIDKTEAVLIASATRFTPIILTSLTTIAGLIPLTLYGGVLWMPLGLVIICGLICSSFSSLILVPLLTRLLSR</sequence>
<keyword evidence="3" id="KW-1185">Reference proteome</keyword>
<dbReference type="SUPFAM" id="SSF82714">
    <property type="entry name" value="Multidrug efflux transporter AcrB TolC docking domain, DN and DC subdomains"/>
    <property type="match status" value="2"/>
</dbReference>
<keyword evidence="1" id="KW-1133">Transmembrane helix</keyword>
<dbReference type="GO" id="GO:0005886">
    <property type="term" value="C:plasma membrane"/>
    <property type="evidence" value="ECO:0007669"/>
    <property type="project" value="TreeGrafter"/>
</dbReference>
<dbReference type="Gene3D" id="1.20.1640.10">
    <property type="entry name" value="Multidrug efflux transporter AcrB transmembrane domain"/>
    <property type="match status" value="2"/>
</dbReference>
<feature type="transmembrane region" description="Helical" evidence="1">
    <location>
        <begin position="385"/>
        <end position="406"/>
    </location>
</feature>
<protein>
    <submittedName>
        <fullName evidence="2">Efflux RND transporter permease subunit</fullName>
    </submittedName>
</protein>
<feature type="transmembrane region" description="Helical" evidence="1">
    <location>
        <begin position="876"/>
        <end position="896"/>
    </location>
</feature>
<dbReference type="Proteomes" id="UP000286482">
    <property type="component" value="Unassembled WGS sequence"/>
</dbReference>
<dbReference type="OrthoDB" id="9757940at2"/>
<organism evidence="2 3">
    <name type="scientific">Alginatibacterium sediminis</name>
    <dbReference type="NCBI Taxonomy" id="2164068"/>
    <lineage>
        <taxon>Bacteria</taxon>
        <taxon>Pseudomonadati</taxon>
        <taxon>Pseudomonadota</taxon>
        <taxon>Gammaproteobacteria</taxon>
        <taxon>Alteromonadales</taxon>
        <taxon>Alteromonadaceae</taxon>
        <taxon>Alginatibacterium</taxon>
    </lineage>
</organism>
<dbReference type="SUPFAM" id="SSF82693">
    <property type="entry name" value="Multidrug efflux transporter AcrB pore domain, PN1, PN2, PC1 and PC2 subdomains"/>
    <property type="match status" value="3"/>
</dbReference>
<comment type="caution">
    <text evidence="2">The sequence shown here is derived from an EMBL/GenBank/DDBJ whole genome shotgun (WGS) entry which is preliminary data.</text>
</comment>
<dbReference type="Pfam" id="PF00873">
    <property type="entry name" value="ACR_tran"/>
    <property type="match status" value="1"/>
</dbReference>
<dbReference type="GO" id="GO:0042910">
    <property type="term" value="F:xenobiotic transmembrane transporter activity"/>
    <property type="evidence" value="ECO:0007669"/>
    <property type="project" value="TreeGrafter"/>
</dbReference>
<gene>
    <name evidence="2" type="ORF">DBZ36_17095</name>
</gene>
<dbReference type="Gene3D" id="3.30.70.1320">
    <property type="entry name" value="Multidrug efflux transporter AcrB pore domain like"/>
    <property type="match status" value="1"/>
</dbReference>
<evidence type="ECO:0000313" key="2">
    <source>
        <dbReference type="EMBL" id="RKF14371.1"/>
    </source>
</evidence>
<feature type="transmembrane region" description="Helical" evidence="1">
    <location>
        <begin position="331"/>
        <end position="350"/>
    </location>
</feature>
<feature type="transmembrane region" description="Helical" evidence="1">
    <location>
        <begin position="12"/>
        <end position="32"/>
    </location>
</feature>
<proteinExistence type="predicted"/>
<dbReference type="PANTHER" id="PTHR32063:SF0">
    <property type="entry name" value="SWARMING MOTILITY PROTEIN SWRC"/>
    <property type="match status" value="1"/>
</dbReference>
<dbReference type="RefSeq" id="WP_120356182.1">
    <property type="nucleotide sequence ID" value="NZ_RAQO01000009.1"/>
</dbReference>
<dbReference type="InterPro" id="IPR027463">
    <property type="entry name" value="AcrB_DN_DC_subdom"/>
</dbReference>
<accession>A0A420E749</accession>
<evidence type="ECO:0000313" key="3">
    <source>
        <dbReference type="Proteomes" id="UP000286482"/>
    </source>
</evidence>
<feature type="transmembrane region" description="Helical" evidence="1">
    <location>
        <begin position="355"/>
        <end position="373"/>
    </location>
</feature>
<reference evidence="2 3" key="1">
    <citation type="submission" date="2018-09" db="EMBL/GenBank/DDBJ databases">
        <authorList>
            <person name="Wang Z."/>
        </authorList>
    </citation>
    <scope>NUCLEOTIDE SEQUENCE [LARGE SCALE GENOMIC DNA]</scope>
    <source>
        <strain evidence="2 3">ALS 81</strain>
    </source>
</reference>
<dbReference type="AlphaFoldDB" id="A0A420E749"/>
<feature type="transmembrane region" description="Helical" evidence="1">
    <location>
        <begin position="973"/>
        <end position="998"/>
    </location>
</feature>
<dbReference type="InterPro" id="IPR001036">
    <property type="entry name" value="Acrflvin-R"/>
</dbReference>
<dbReference type="EMBL" id="RAQO01000009">
    <property type="protein sequence ID" value="RKF14371.1"/>
    <property type="molecule type" value="Genomic_DNA"/>
</dbReference>
<dbReference type="Gene3D" id="3.30.2090.10">
    <property type="entry name" value="Multidrug efflux transporter AcrB TolC docking domain, DN and DC subdomains"/>
    <property type="match status" value="2"/>
</dbReference>
<feature type="transmembrane region" description="Helical" evidence="1">
    <location>
        <begin position="459"/>
        <end position="486"/>
    </location>
</feature>
<dbReference type="Gene3D" id="3.30.70.1430">
    <property type="entry name" value="Multidrug efflux transporter AcrB pore domain"/>
    <property type="match status" value="2"/>
</dbReference>
<dbReference type="Gene3D" id="3.30.70.1440">
    <property type="entry name" value="Multidrug efflux transporter AcrB pore domain"/>
    <property type="match status" value="1"/>
</dbReference>
<feature type="transmembrane region" description="Helical" evidence="1">
    <location>
        <begin position="427"/>
        <end position="447"/>
    </location>
</feature>
<feature type="transmembrane region" description="Helical" evidence="1">
    <location>
        <begin position="507"/>
        <end position="537"/>
    </location>
</feature>
<name>A0A420E749_9ALTE</name>
<evidence type="ECO:0000256" key="1">
    <source>
        <dbReference type="SAM" id="Phobius"/>
    </source>
</evidence>
<dbReference type="SUPFAM" id="SSF82866">
    <property type="entry name" value="Multidrug efflux transporter AcrB transmembrane domain"/>
    <property type="match status" value="2"/>
</dbReference>
<keyword evidence="1" id="KW-0812">Transmembrane</keyword>
<feature type="transmembrane region" description="Helical" evidence="1">
    <location>
        <begin position="849"/>
        <end position="869"/>
    </location>
</feature>
<dbReference type="PANTHER" id="PTHR32063">
    <property type="match status" value="1"/>
</dbReference>